<evidence type="ECO:0000259" key="4">
    <source>
        <dbReference type="Pfam" id="PF24842"/>
    </source>
</evidence>
<keyword evidence="2" id="KW-0833">Ubl conjugation pathway</keyword>
<evidence type="ECO:0000259" key="3">
    <source>
        <dbReference type="Pfam" id="PF03152"/>
    </source>
</evidence>
<dbReference type="InterPro" id="IPR042299">
    <property type="entry name" value="Ufd1-like_Nn"/>
</dbReference>
<reference evidence="5" key="1">
    <citation type="submission" date="2020-11" db="EMBL/GenBank/DDBJ databases">
        <authorList>
            <person name="Tran Van P."/>
        </authorList>
    </citation>
    <scope>NUCLEOTIDE SEQUENCE</scope>
</reference>
<dbReference type="PANTHER" id="PTHR12555">
    <property type="entry name" value="UBIQUITIN FUSION DEGRADATON PROTEIN 1"/>
    <property type="match status" value="1"/>
</dbReference>
<feature type="domain" description="Ubiquitin fusion degradation protein UFD1 N-terminal subdomain 2" evidence="4">
    <location>
        <begin position="130"/>
        <end position="204"/>
    </location>
</feature>
<dbReference type="GO" id="GO:0006511">
    <property type="term" value="P:ubiquitin-dependent protein catabolic process"/>
    <property type="evidence" value="ECO:0007669"/>
    <property type="project" value="InterPro"/>
</dbReference>
<dbReference type="GO" id="GO:0034098">
    <property type="term" value="C:VCP-NPL4-UFD1 AAA ATPase complex"/>
    <property type="evidence" value="ECO:0007669"/>
    <property type="project" value="TreeGrafter"/>
</dbReference>
<dbReference type="FunFam" id="3.10.330.10:FF:000002">
    <property type="entry name" value="ubiquitin fusion degradation protein 1 homolog"/>
    <property type="match status" value="1"/>
</dbReference>
<dbReference type="Gene3D" id="3.10.330.10">
    <property type="match status" value="1"/>
</dbReference>
<dbReference type="OrthoDB" id="422728at2759"/>
<dbReference type="InterPro" id="IPR055417">
    <property type="entry name" value="UFD1_N1"/>
</dbReference>
<dbReference type="InterPro" id="IPR055418">
    <property type="entry name" value="UFD1_N2"/>
</dbReference>
<comment type="similarity">
    <text evidence="1">Belongs to the UFD1 family.</text>
</comment>
<gene>
    <name evidence="5" type="ORF">ONB1V03_LOCUS4031</name>
</gene>
<keyword evidence="6" id="KW-1185">Reference proteome</keyword>
<dbReference type="AlphaFoldDB" id="A0A7R9QES4"/>
<evidence type="ECO:0008006" key="7">
    <source>
        <dbReference type="Google" id="ProtNLM"/>
    </source>
</evidence>
<evidence type="ECO:0000313" key="6">
    <source>
        <dbReference type="Proteomes" id="UP000728032"/>
    </source>
</evidence>
<proteinExistence type="inferred from homology"/>
<protein>
    <recommendedName>
        <fullName evidence="7">Ubiquitin fusion degradation protein 1</fullName>
    </recommendedName>
</protein>
<dbReference type="Proteomes" id="UP000728032">
    <property type="component" value="Unassembled WGS sequence"/>
</dbReference>
<evidence type="ECO:0000313" key="5">
    <source>
        <dbReference type="EMBL" id="CAD7643236.1"/>
    </source>
</evidence>
<accession>A0A7R9QES4</accession>
<dbReference type="Gene3D" id="2.40.40.50">
    <property type="entry name" value="Ubiquitin fusion degradation protein UFD1, N-terminal domain"/>
    <property type="match status" value="1"/>
</dbReference>
<dbReference type="EMBL" id="OC916118">
    <property type="protein sequence ID" value="CAD7643236.1"/>
    <property type="molecule type" value="Genomic_DNA"/>
</dbReference>
<dbReference type="GO" id="GO:0036503">
    <property type="term" value="P:ERAD pathway"/>
    <property type="evidence" value="ECO:0007669"/>
    <property type="project" value="TreeGrafter"/>
</dbReference>
<name>A0A7R9QES4_9ACAR</name>
<organism evidence="5">
    <name type="scientific">Oppiella nova</name>
    <dbReference type="NCBI Taxonomy" id="334625"/>
    <lineage>
        <taxon>Eukaryota</taxon>
        <taxon>Metazoa</taxon>
        <taxon>Ecdysozoa</taxon>
        <taxon>Arthropoda</taxon>
        <taxon>Chelicerata</taxon>
        <taxon>Arachnida</taxon>
        <taxon>Acari</taxon>
        <taxon>Acariformes</taxon>
        <taxon>Sarcoptiformes</taxon>
        <taxon>Oribatida</taxon>
        <taxon>Brachypylina</taxon>
        <taxon>Oppioidea</taxon>
        <taxon>Oppiidae</taxon>
        <taxon>Oppiella</taxon>
    </lineage>
</organism>
<dbReference type="Pfam" id="PF03152">
    <property type="entry name" value="UFD1_N1"/>
    <property type="match status" value="1"/>
</dbReference>
<dbReference type="EMBL" id="CAJPVJ010001293">
    <property type="protein sequence ID" value="CAG2164479.1"/>
    <property type="molecule type" value="Genomic_DNA"/>
</dbReference>
<feature type="domain" description="Ubiquitin fusion degradation protein UFD1 N-terminal subdomain 1" evidence="3">
    <location>
        <begin position="27"/>
        <end position="128"/>
    </location>
</feature>
<dbReference type="Pfam" id="PF24842">
    <property type="entry name" value="UFD1_N2"/>
    <property type="match status" value="1"/>
</dbReference>
<evidence type="ECO:0000256" key="1">
    <source>
        <dbReference type="ARBA" id="ARBA00006043"/>
    </source>
</evidence>
<dbReference type="PANTHER" id="PTHR12555:SF13">
    <property type="entry name" value="UBIQUITIN RECOGNITION FACTOR IN ER-ASSOCIATED DEGRADATION PROTEIN 1"/>
    <property type="match status" value="1"/>
</dbReference>
<evidence type="ECO:0000256" key="2">
    <source>
        <dbReference type="ARBA" id="ARBA00022786"/>
    </source>
</evidence>
<dbReference type="GO" id="GO:0031593">
    <property type="term" value="F:polyubiquitin modification-dependent protein binding"/>
    <property type="evidence" value="ECO:0007669"/>
    <property type="project" value="TreeGrafter"/>
</dbReference>
<sequence>MSDHNLMDPNITRHLMYDHLYRRRRTFRQTYRCYSMAVYTGTEPREHVDRGGKIIMPASALHILTEREVVYPMLFKMRNAANPTSRATHAGVLEFVAEEGVVHTPYWLMKNLCLNEGDVVVVENVDLPVGTFARFQPQSPDFLDIHDPKAVLENSLRHMACLSAGDVVAIEYNDKTYELCVLEVKPASAVRIIECDLSVEFAAPVGYEVPKKVAADELDIGSMGKSFVPFSGVGHRLDEKPMISDISDINDGQKVVPTRGIPDYEYQMGTITFNRNPKPIQSTKPQVITGFVAFQGEGKTIK</sequence>
<dbReference type="InterPro" id="IPR004854">
    <property type="entry name" value="Ufd1-like"/>
</dbReference>